<gene>
    <name evidence="2" type="ORF">PENTCL1PPCAC_26604</name>
</gene>
<evidence type="ECO:0000256" key="1">
    <source>
        <dbReference type="SAM" id="SignalP"/>
    </source>
</evidence>
<proteinExistence type="predicted"/>
<name>A0AAV5UBZ2_9BILA</name>
<dbReference type="EMBL" id="BTSX01000006">
    <property type="protein sequence ID" value="GMT04430.1"/>
    <property type="molecule type" value="Genomic_DNA"/>
</dbReference>
<feature type="signal peptide" evidence="1">
    <location>
        <begin position="1"/>
        <end position="23"/>
    </location>
</feature>
<keyword evidence="1" id="KW-0732">Signal</keyword>
<feature type="chain" id="PRO_5043551618" evidence="1">
    <location>
        <begin position="24"/>
        <end position="160"/>
    </location>
</feature>
<dbReference type="SUPFAM" id="SSF57302">
    <property type="entry name" value="Snake toxin-like"/>
    <property type="match status" value="1"/>
</dbReference>
<evidence type="ECO:0000313" key="3">
    <source>
        <dbReference type="Proteomes" id="UP001432027"/>
    </source>
</evidence>
<dbReference type="Proteomes" id="UP001432027">
    <property type="component" value="Unassembled WGS sequence"/>
</dbReference>
<sequence>HLARITMSTSLFIFLLLISPSFSYYHRWNDDEQEKEFIDDSPLTKILISEGLIRKPETGHPRVICMARNGTDPVGVMREKECFAKPQHQMNSVGCFALWDEEGYLYQNCVYQQDHAFNHESCQKNKCERSRDIKGVNLHYCCCYGERCNEHPTTTKELFP</sequence>
<organism evidence="2 3">
    <name type="scientific">Pristionchus entomophagus</name>
    <dbReference type="NCBI Taxonomy" id="358040"/>
    <lineage>
        <taxon>Eukaryota</taxon>
        <taxon>Metazoa</taxon>
        <taxon>Ecdysozoa</taxon>
        <taxon>Nematoda</taxon>
        <taxon>Chromadorea</taxon>
        <taxon>Rhabditida</taxon>
        <taxon>Rhabditina</taxon>
        <taxon>Diplogasteromorpha</taxon>
        <taxon>Diplogasteroidea</taxon>
        <taxon>Neodiplogasteridae</taxon>
        <taxon>Pristionchus</taxon>
    </lineage>
</organism>
<dbReference type="AlphaFoldDB" id="A0AAV5UBZ2"/>
<protein>
    <submittedName>
        <fullName evidence="2">Uncharacterized protein</fullName>
    </submittedName>
</protein>
<reference evidence="2" key="1">
    <citation type="submission" date="2023-10" db="EMBL/GenBank/DDBJ databases">
        <title>Genome assembly of Pristionchus species.</title>
        <authorList>
            <person name="Yoshida K."/>
            <person name="Sommer R.J."/>
        </authorList>
    </citation>
    <scope>NUCLEOTIDE SEQUENCE</scope>
    <source>
        <strain evidence="2">RS0144</strain>
    </source>
</reference>
<accession>A0AAV5UBZ2</accession>
<comment type="caution">
    <text evidence="2">The sequence shown here is derived from an EMBL/GenBank/DDBJ whole genome shotgun (WGS) entry which is preliminary data.</text>
</comment>
<dbReference type="Gene3D" id="2.10.60.10">
    <property type="entry name" value="CD59"/>
    <property type="match status" value="1"/>
</dbReference>
<feature type="non-terminal residue" evidence="2">
    <location>
        <position position="1"/>
    </location>
</feature>
<keyword evidence="3" id="KW-1185">Reference proteome</keyword>
<dbReference type="InterPro" id="IPR045860">
    <property type="entry name" value="Snake_toxin-like_sf"/>
</dbReference>
<evidence type="ECO:0000313" key="2">
    <source>
        <dbReference type="EMBL" id="GMT04430.1"/>
    </source>
</evidence>